<protein>
    <submittedName>
        <fullName evidence="1">Uncharacterized protein</fullName>
    </submittedName>
</protein>
<evidence type="ECO:0000313" key="3">
    <source>
        <dbReference type="Proteomes" id="UP000437970"/>
    </source>
</evidence>
<evidence type="ECO:0000313" key="1">
    <source>
        <dbReference type="EMBL" id="MQT81760.1"/>
    </source>
</evidence>
<evidence type="ECO:0000313" key="2">
    <source>
        <dbReference type="EMBL" id="MQU27860.1"/>
    </source>
</evidence>
<accession>A0A6A7Z2T7</accession>
<dbReference type="AlphaFoldDB" id="A0A6A7Z2T7"/>
<dbReference type="Proteomes" id="UP000437970">
    <property type="component" value="Unassembled WGS sequence"/>
</dbReference>
<reference evidence="1 3" key="1">
    <citation type="submission" date="2019-10" db="EMBL/GenBank/DDBJ databases">
        <title>Evaluation of single-gene subtyping targets for Pseudomonas.</title>
        <authorList>
            <person name="Reichler S.J."/>
            <person name="Orsi R.H."/>
            <person name="Wiedmann M."/>
            <person name="Martin N.H."/>
            <person name="Murphy S.I."/>
        </authorList>
    </citation>
    <scope>NUCLEOTIDE SEQUENCE</scope>
    <source>
        <strain evidence="2 3">FSL R10-1984</strain>
        <strain evidence="1">FSL R10-2339</strain>
    </source>
</reference>
<dbReference type="RefSeq" id="WP_323369416.1">
    <property type="nucleotide sequence ID" value="NZ_JBITTT010000012.1"/>
</dbReference>
<organism evidence="1">
    <name type="scientific">Pseudomonas helleri</name>
    <dbReference type="NCBI Taxonomy" id="1608996"/>
    <lineage>
        <taxon>Bacteria</taxon>
        <taxon>Pseudomonadati</taxon>
        <taxon>Pseudomonadota</taxon>
        <taxon>Gammaproteobacteria</taxon>
        <taxon>Pseudomonadales</taxon>
        <taxon>Pseudomonadaceae</taxon>
        <taxon>Pseudomonas</taxon>
    </lineage>
</organism>
<proteinExistence type="predicted"/>
<sequence>MNTNASKTRIKYDRLALIALLILPILFSYLATPVVVVKFSHEGEEDYLYIWNTQDRIYKGEMPKGGGSAIEWGHIFPDKDFFMRFDWWKKRGLQMCIDITPKWGRKIYIYVDEVGRIDTAKTAPYVIARLKQCQGELDPFRLR</sequence>
<gene>
    <name evidence="1" type="ORF">GHN86_17055</name>
    <name evidence="2" type="ORF">GHO29_15385</name>
</gene>
<dbReference type="EMBL" id="WIWC01000032">
    <property type="protein sequence ID" value="MQT81760.1"/>
    <property type="molecule type" value="Genomic_DNA"/>
</dbReference>
<comment type="caution">
    <text evidence="1">The sequence shown here is derived from an EMBL/GenBank/DDBJ whole genome shotgun (WGS) entry which is preliminary data.</text>
</comment>
<name>A0A6A7Z2T7_9PSED</name>
<dbReference type="EMBL" id="WIVW01000021">
    <property type="protein sequence ID" value="MQU27860.1"/>
    <property type="molecule type" value="Genomic_DNA"/>
</dbReference>